<evidence type="ECO:0000313" key="4">
    <source>
        <dbReference type="Proteomes" id="UP000245712"/>
    </source>
</evidence>
<dbReference type="InterPro" id="IPR022002">
    <property type="entry name" value="ChsH2_Znr"/>
</dbReference>
<dbReference type="PANTHER" id="PTHR34075:SF5">
    <property type="entry name" value="BLR3430 PROTEIN"/>
    <property type="match status" value="1"/>
</dbReference>
<dbReference type="Pfam" id="PF01796">
    <property type="entry name" value="OB_ChsH2_C"/>
    <property type="match status" value="1"/>
</dbReference>
<name>A0ABX5KDG2_9BURK</name>
<dbReference type="InterPro" id="IPR002878">
    <property type="entry name" value="ChsH2_C"/>
</dbReference>
<dbReference type="Proteomes" id="UP000245712">
    <property type="component" value="Unassembled WGS sequence"/>
</dbReference>
<evidence type="ECO:0000259" key="1">
    <source>
        <dbReference type="Pfam" id="PF01796"/>
    </source>
</evidence>
<dbReference type="EMBL" id="QEOB01000018">
    <property type="protein sequence ID" value="PVX75155.1"/>
    <property type="molecule type" value="Genomic_DNA"/>
</dbReference>
<feature type="domain" description="ChsH2 rubredoxin-like zinc ribbon" evidence="2">
    <location>
        <begin position="27"/>
        <end position="53"/>
    </location>
</feature>
<dbReference type="Pfam" id="PF12172">
    <property type="entry name" value="zf-ChsH2"/>
    <property type="match status" value="1"/>
</dbReference>
<protein>
    <recommendedName>
        <fullName evidence="5">DNA-binding protein</fullName>
    </recommendedName>
</protein>
<proteinExistence type="predicted"/>
<organism evidence="3 4">
    <name type="scientific">Paraburkholderia unamae</name>
    <dbReference type="NCBI Taxonomy" id="219649"/>
    <lineage>
        <taxon>Bacteria</taxon>
        <taxon>Pseudomonadati</taxon>
        <taxon>Pseudomonadota</taxon>
        <taxon>Betaproteobacteria</taxon>
        <taxon>Burkholderiales</taxon>
        <taxon>Burkholderiaceae</taxon>
        <taxon>Paraburkholderia</taxon>
    </lineage>
</organism>
<dbReference type="RefSeq" id="WP_112173935.1">
    <property type="nucleotide sequence ID" value="NZ_CAJZAT010000162.1"/>
</dbReference>
<dbReference type="SUPFAM" id="SSF50249">
    <property type="entry name" value="Nucleic acid-binding proteins"/>
    <property type="match status" value="1"/>
</dbReference>
<evidence type="ECO:0000313" key="3">
    <source>
        <dbReference type="EMBL" id="PVX75155.1"/>
    </source>
</evidence>
<evidence type="ECO:0000259" key="2">
    <source>
        <dbReference type="Pfam" id="PF12172"/>
    </source>
</evidence>
<evidence type="ECO:0008006" key="5">
    <source>
        <dbReference type="Google" id="ProtNLM"/>
    </source>
</evidence>
<accession>A0ABX5KDG2</accession>
<dbReference type="InterPro" id="IPR052513">
    <property type="entry name" value="Thioester_dehydratase-like"/>
</dbReference>
<reference evidence="3 4" key="1">
    <citation type="submission" date="2018-05" db="EMBL/GenBank/DDBJ databases">
        <title>Genomic Encyclopedia of Type Strains, Phase IV (KMG-V): Genome sequencing to study the core and pangenomes of soil and plant-associated prokaryotes.</title>
        <authorList>
            <person name="Whitman W."/>
        </authorList>
    </citation>
    <scope>NUCLEOTIDE SEQUENCE [LARGE SCALE GENOMIC DNA]</scope>
    <source>
        <strain evidence="3 4">SCZa-39</strain>
    </source>
</reference>
<gene>
    <name evidence="3" type="ORF">C7402_11887</name>
</gene>
<feature type="domain" description="ChsH2 C-terminal OB-fold" evidence="1">
    <location>
        <begin position="54"/>
        <end position="112"/>
    </location>
</feature>
<sequence length="136" mass="14771">MKTEEKVVVGGPDKQYRDRVAASNWQIQCCTACEKFVFPPRVACPSCGNLELEWKTPSGAGTVYSTTTMRRPAEAGGDQNLSLIDLVEGPRLMSRIVDADLDAIECGDQVQAFIGEIKGEALVMFRPVDSTTGEAK</sequence>
<dbReference type="InterPro" id="IPR012340">
    <property type="entry name" value="NA-bd_OB-fold"/>
</dbReference>
<keyword evidence="4" id="KW-1185">Reference proteome</keyword>
<dbReference type="PANTHER" id="PTHR34075">
    <property type="entry name" value="BLR3430 PROTEIN"/>
    <property type="match status" value="1"/>
</dbReference>
<comment type="caution">
    <text evidence="3">The sequence shown here is derived from an EMBL/GenBank/DDBJ whole genome shotgun (WGS) entry which is preliminary data.</text>
</comment>